<dbReference type="OrthoDB" id="4771034at2759"/>
<protein>
    <submittedName>
        <fullName evidence="2">Uncharacterized protein</fullName>
    </submittedName>
</protein>
<keyword evidence="3" id="KW-1185">Reference proteome</keyword>
<reference evidence="2 3" key="1">
    <citation type="submission" date="2019-12" db="EMBL/GenBank/DDBJ databases">
        <title>Draft genome sequence of the ascomycete Xylaria multiplex DSM 110363.</title>
        <authorList>
            <person name="Buettner E."/>
            <person name="Kellner H."/>
        </authorList>
    </citation>
    <scope>NUCLEOTIDE SEQUENCE [LARGE SCALE GENOMIC DNA]</scope>
    <source>
        <strain evidence="2 3">DSM 110363</strain>
    </source>
</reference>
<evidence type="ECO:0000313" key="3">
    <source>
        <dbReference type="Proteomes" id="UP000481858"/>
    </source>
</evidence>
<dbReference type="Proteomes" id="UP000481858">
    <property type="component" value="Unassembled WGS sequence"/>
</dbReference>
<name>A0A7C8NA54_9PEZI</name>
<organism evidence="2 3">
    <name type="scientific">Xylaria multiplex</name>
    <dbReference type="NCBI Taxonomy" id="323545"/>
    <lineage>
        <taxon>Eukaryota</taxon>
        <taxon>Fungi</taxon>
        <taxon>Dikarya</taxon>
        <taxon>Ascomycota</taxon>
        <taxon>Pezizomycotina</taxon>
        <taxon>Sordariomycetes</taxon>
        <taxon>Xylariomycetidae</taxon>
        <taxon>Xylariales</taxon>
        <taxon>Xylariaceae</taxon>
        <taxon>Xylaria</taxon>
    </lineage>
</organism>
<feature type="compositionally biased region" description="Polar residues" evidence="1">
    <location>
        <begin position="91"/>
        <end position="105"/>
    </location>
</feature>
<dbReference type="EMBL" id="WUBL01000024">
    <property type="protein sequence ID" value="KAF2970397.1"/>
    <property type="molecule type" value="Genomic_DNA"/>
</dbReference>
<gene>
    <name evidence="2" type="ORF">GQX73_g3245</name>
</gene>
<accession>A0A7C8NA54</accession>
<dbReference type="AlphaFoldDB" id="A0A7C8NA54"/>
<evidence type="ECO:0000256" key="1">
    <source>
        <dbReference type="SAM" id="MobiDB-lite"/>
    </source>
</evidence>
<comment type="caution">
    <text evidence="2">The sequence shown here is derived from an EMBL/GenBank/DDBJ whole genome shotgun (WGS) entry which is preliminary data.</text>
</comment>
<proteinExistence type="predicted"/>
<dbReference type="InParanoid" id="A0A7C8NA54"/>
<evidence type="ECO:0000313" key="2">
    <source>
        <dbReference type="EMBL" id="KAF2970397.1"/>
    </source>
</evidence>
<sequence length="147" mass="15876">MDESLKKYLGKQKSAALEKYLDDLTAKPGARPFVGFGTWLCDDNYRVQVDAAGINDSLWTHVFIAVEGVFSKSLAQHTLRNIDKEIRGTLPPSSGSLEGQASEESGNLDITPLGSPRGGYIVNTNFVEVELGSEDEPPLIATPHVAS</sequence>
<feature type="region of interest" description="Disordered" evidence="1">
    <location>
        <begin position="86"/>
        <end position="112"/>
    </location>
</feature>